<dbReference type="Gene3D" id="3.90.1150.10">
    <property type="entry name" value="Aspartate Aminotransferase, domain 1"/>
    <property type="match status" value="1"/>
</dbReference>
<dbReference type="GO" id="GO:0008483">
    <property type="term" value="F:transaminase activity"/>
    <property type="evidence" value="ECO:0007669"/>
    <property type="project" value="UniProtKB-KW"/>
</dbReference>
<organism evidence="8 9">
    <name type="scientific">Nocardia jiangxiensis</name>
    <dbReference type="NCBI Taxonomy" id="282685"/>
    <lineage>
        <taxon>Bacteria</taxon>
        <taxon>Bacillati</taxon>
        <taxon>Actinomycetota</taxon>
        <taxon>Actinomycetes</taxon>
        <taxon>Mycobacteriales</taxon>
        <taxon>Nocardiaceae</taxon>
        <taxon>Nocardia</taxon>
    </lineage>
</organism>
<reference evidence="8 9" key="1">
    <citation type="submission" date="2024-10" db="EMBL/GenBank/DDBJ databases">
        <title>The Natural Products Discovery Center: Release of the First 8490 Sequenced Strains for Exploring Actinobacteria Biosynthetic Diversity.</title>
        <authorList>
            <person name="Kalkreuter E."/>
            <person name="Kautsar S.A."/>
            <person name="Yang D."/>
            <person name="Bader C.D."/>
            <person name="Teijaro C.N."/>
            <person name="Fluegel L."/>
            <person name="Davis C.M."/>
            <person name="Simpson J.R."/>
            <person name="Lauterbach L."/>
            <person name="Steele A.D."/>
            <person name="Gui C."/>
            <person name="Meng S."/>
            <person name="Li G."/>
            <person name="Viehrig K."/>
            <person name="Ye F."/>
            <person name="Su P."/>
            <person name="Kiefer A.F."/>
            <person name="Nichols A."/>
            <person name="Cepeda A.J."/>
            <person name="Yan W."/>
            <person name="Fan B."/>
            <person name="Jiang Y."/>
            <person name="Adhikari A."/>
            <person name="Zheng C.-J."/>
            <person name="Schuster L."/>
            <person name="Cowan T.M."/>
            <person name="Smanski M.J."/>
            <person name="Chevrette M.G."/>
            <person name="De Carvalho L.P.S."/>
            <person name="Shen B."/>
        </authorList>
    </citation>
    <scope>NUCLEOTIDE SEQUENCE [LARGE SCALE GENOMIC DNA]</scope>
    <source>
        <strain evidence="8 9">NPDC002593</strain>
    </source>
</reference>
<dbReference type="InterPro" id="IPR015422">
    <property type="entry name" value="PyrdxlP-dep_Trfase_small"/>
</dbReference>
<keyword evidence="9" id="KW-1185">Reference proteome</keyword>
<dbReference type="Gene3D" id="3.40.640.10">
    <property type="entry name" value="Type I PLP-dependent aspartate aminotransferase-like (Major domain)"/>
    <property type="match status" value="1"/>
</dbReference>
<evidence type="ECO:0000256" key="4">
    <source>
        <dbReference type="ARBA" id="ARBA00022898"/>
    </source>
</evidence>
<evidence type="ECO:0000259" key="7">
    <source>
        <dbReference type="Pfam" id="PF00155"/>
    </source>
</evidence>
<keyword evidence="3" id="KW-0808">Transferase</keyword>
<evidence type="ECO:0000256" key="2">
    <source>
        <dbReference type="ARBA" id="ARBA00022576"/>
    </source>
</evidence>
<protein>
    <submittedName>
        <fullName evidence="8">Aminotransferase class I/II-fold pyridoxal phosphate-dependent enzyme</fullName>
    </submittedName>
</protein>
<dbReference type="InterPro" id="IPR015421">
    <property type="entry name" value="PyrdxlP-dep_Trfase_major"/>
</dbReference>
<sequence>MSRSFDPGIIDEQERPGMPRTSPTVRARSVVAALPRYTRAAGLSDVRWRASSNESTVPPSPHILAAIRDAAERGNLYPSLIGEDLVADIGARLEVDPAQIVVGGGSISLLQNVLAAYTGHGAKVVHAWRSYEAYPILIGVVGATAVPVPLDENFGHDPAAMLAAIDDDTRAMILCNPNNPTGTELSPQQLEDLIAGVPEHVLVILDEAYQEFSRYPSRTASLRARFPNLVVLRTFSKAYGLAGLRAGYLLAHPDIADDVRAASPPFGLSRVAEAAARAALSDRAHTDHIVEVVREGRAHLVEGLRRRGIHVPHSGANFVWLPVGERTAELEAACVARGVSVRAFDREGVRVTVGERAAQDAVLTAVDDLGAGTRQDGLTA</sequence>
<comment type="cofactor">
    <cofactor evidence="1 5">
        <name>pyridoxal 5'-phosphate</name>
        <dbReference type="ChEBI" id="CHEBI:597326"/>
    </cofactor>
</comment>
<evidence type="ECO:0000313" key="9">
    <source>
        <dbReference type="Proteomes" id="UP001601992"/>
    </source>
</evidence>
<feature type="region of interest" description="Disordered" evidence="6">
    <location>
        <begin position="1"/>
        <end position="25"/>
    </location>
</feature>
<name>A0ABW6S8J3_9NOCA</name>
<dbReference type="InterPro" id="IPR015424">
    <property type="entry name" value="PyrdxlP-dep_Trfase"/>
</dbReference>
<evidence type="ECO:0000313" key="8">
    <source>
        <dbReference type="EMBL" id="MFF3572598.1"/>
    </source>
</evidence>
<dbReference type="InterPro" id="IPR050106">
    <property type="entry name" value="HistidinolP_aminotransfase"/>
</dbReference>
<dbReference type="PROSITE" id="PS00599">
    <property type="entry name" value="AA_TRANSFER_CLASS_2"/>
    <property type="match status" value="1"/>
</dbReference>
<dbReference type="Pfam" id="PF00155">
    <property type="entry name" value="Aminotran_1_2"/>
    <property type="match status" value="1"/>
</dbReference>
<evidence type="ECO:0000256" key="1">
    <source>
        <dbReference type="ARBA" id="ARBA00001933"/>
    </source>
</evidence>
<gene>
    <name evidence="8" type="ORF">ACFYXQ_33005</name>
</gene>
<dbReference type="PANTHER" id="PTHR43643:SF3">
    <property type="entry name" value="HISTIDINOL-PHOSPHATE AMINOTRANSFERASE"/>
    <property type="match status" value="1"/>
</dbReference>
<feature type="domain" description="Aminotransferase class I/classII large" evidence="7">
    <location>
        <begin position="51"/>
        <end position="355"/>
    </location>
</feature>
<dbReference type="InterPro" id="IPR004839">
    <property type="entry name" value="Aminotransferase_I/II_large"/>
</dbReference>
<dbReference type="InterPro" id="IPR001917">
    <property type="entry name" value="Aminotrans_II_pyridoxalP_BS"/>
</dbReference>
<proteinExistence type="inferred from homology"/>
<accession>A0ABW6S8J3</accession>
<dbReference type="SUPFAM" id="SSF53383">
    <property type="entry name" value="PLP-dependent transferases"/>
    <property type="match status" value="1"/>
</dbReference>
<keyword evidence="4 5" id="KW-0663">Pyridoxal phosphate</keyword>
<keyword evidence="2 8" id="KW-0032">Aminotransferase</keyword>
<dbReference type="RefSeq" id="WP_245568245.1">
    <property type="nucleotide sequence ID" value="NZ_JBIAQY010000014.1"/>
</dbReference>
<comment type="caution">
    <text evidence="8">The sequence shown here is derived from an EMBL/GenBank/DDBJ whole genome shotgun (WGS) entry which is preliminary data.</text>
</comment>
<dbReference type="PANTHER" id="PTHR43643">
    <property type="entry name" value="HISTIDINOL-PHOSPHATE AMINOTRANSFERASE 2"/>
    <property type="match status" value="1"/>
</dbReference>
<dbReference type="CDD" id="cd00609">
    <property type="entry name" value="AAT_like"/>
    <property type="match status" value="1"/>
</dbReference>
<dbReference type="EMBL" id="JBIAQY010000014">
    <property type="protein sequence ID" value="MFF3572598.1"/>
    <property type="molecule type" value="Genomic_DNA"/>
</dbReference>
<evidence type="ECO:0000256" key="5">
    <source>
        <dbReference type="RuleBase" id="RU003693"/>
    </source>
</evidence>
<evidence type="ECO:0000256" key="3">
    <source>
        <dbReference type="ARBA" id="ARBA00022679"/>
    </source>
</evidence>
<evidence type="ECO:0000256" key="6">
    <source>
        <dbReference type="SAM" id="MobiDB-lite"/>
    </source>
</evidence>
<comment type="similarity">
    <text evidence="5">Belongs to the class-II pyridoxal-phosphate-dependent aminotransferase family.</text>
</comment>
<dbReference type="Proteomes" id="UP001601992">
    <property type="component" value="Unassembled WGS sequence"/>
</dbReference>